<organism evidence="1 2">
    <name type="scientific">Atta colombica</name>
    <dbReference type="NCBI Taxonomy" id="520822"/>
    <lineage>
        <taxon>Eukaryota</taxon>
        <taxon>Metazoa</taxon>
        <taxon>Ecdysozoa</taxon>
        <taxon>Arthropoda</taxon>
        <taxon>Hexapoda</taxon>
        <taxon>Insecta</taxon>
        <taxon>Pterygota</taxon>
        <taxon>Neoptera</taxon>
        <taxon>Endopterygota</taxon>
        <taxon>Hymenoptera</taxon>
        <taxon>Apocrita</taxon>
        <taxon>Aculeata</taxon>
        <taxon>Formicoidea</taxon>
        <taxon>Formicidae</taxon>
        <taxon>Myrmicinae</taxon>
        <taxon>Atta</taxon>
    </lineage>
</organism>
<name>A0A151HZJ0_9HYME</name>
<dbReference type="Proteomes" id="UP000078540">
    <property type="component" value="Unassembled WGS sequence"/>
</dbReference>
<reference evidence="1 2" key="1">
    <citation type="submission" date="2015-09" db="EMBL/GenBank/DDBJ databases">
        <title>Atta colombica WGS genome.</title>
        <authorList>
            <person name="Nygaard S."/>
            <person name="Hu H."/>
            <person name="Boomsma J."/>
            <person name="Zhang G."/>
        </authorList>
    </citation>
    <scope>NUCLEOTIDE SEQUENCE [LARGE SCALE GENOMIC DNA]</scope>
    <source>
        <strain evidence="1">Treedump-2</strain>
        <tissue evidence="1">Whole body</tissue>
    </source>
</reference>
<gene>
    <name evidence="1" type="ORF">ALC53_11992</name>
</gene>
<feature type="non-terminal residue" evidence="1">
    <location>
        <position position="1"/>
    </location>
</feature>
<evidence type="ECO:0000313" key="2">
    <source>
        <dbReference type="Proteomes" id="UP000078540"/>
    </source>
</evidence>
<keyword evidence="2" id="KW-1185">Reference proteome</keyword>
<protein>
    <submittedName>
        <fullName evidence="1">Uncharacterized protein</fullName>
    </submittedName>
</protein>
<dbReference type="EMBL" id="KQ976695">
    <property type="protein sequence ID" value="KYM77575.1"/>
    <property type="molecule type" value="Genomic_DNA"/>
</dbReference>
<accession>A0A151HZJ0</accession>
<evidence type="ECO:0000313" key="1">
    <source>
        <dbReference type="EMBL" id="KYM77575.1"/>
    </source>
</evidence>
<dbReference type="AlphaFoldDB" id="A0A151HZJ0"/>
<proteinExistence type="predicted"/>
<sequence length="57" mass="7202">PFFEETYYHPLYFVLIKRVDTYKKYKVRISHARNVWKLPLDIKMDEQIEEINYYDNK</sequence>